<evidence type="ECO:0000313" key="2">
    <source>
        <dbReference type="Proteomes" id="UP000626844"/>
    </source>
</evidence>
<dbReference type="Proteomes" id="UP000626844">
    <property type="component" value="Unassembled WGS sequence"/>
</dbReference>
<keyword evidence="2" id="KW-1185">Reference proteome</keyword>
<dbReference type="EMBL" id="JACXAI010000041">
    <property type="protein sequence ID" value="MBD1383031.1"/>
    <property type="molecule type" value="Genomic_DNA"/>
</dbReference>
<proteinExistence type="predicted"/>
<dbReference type="AlphaFoldDB" id="A0A926NSD9"/>
<organism evidence="1 2">
    <name type="scientific">Metabacillus arenae</name>
    <dbReference type="NCBI Taxonomy" id="2771434"/>
    <lineage>
        <taxon>Bacteria</taxon>
        <taxon>Bacillati</taxon>
        <taxon>Bacillota</taxon>
        <taxon>Bacilli</taxon>
        <taxon>Bacillales</taxon>
        <taxon>Bacillaceae</taxon>
        <taxon>Metabacillus</taxon>
    </lineage>
</organism>
<accession>A0A926NSD9</accession>
<dbReference type="RefSeq" id="WP_191161807.1">
    <property type="nucleotide sequence ID" value="NZ_JACXAI010000041.1"/>
</dbReference>
<comment type="caution">
    <text evidence="1">The sequence shown here is derived from an EMBL/GenBank/DDBJ whole genome shotgun (WGS) entry which is preliminary data.</text>
</comment>
<name>A0A926NSD9_9BACI</name>
<sequence length="90" mass="10361">MIGVLKEEPSVNVGFDSDFDDLVRVALSDLIAEYEEKILKISFENDLLELKKGKVLPTLYCEVIIESYEQQIKELQKKLKVARVLLYSII</sequence>
<gene>
    <name evidence="1" type="ORF">IC621_22780</name>
</gene>
<protein>
    <submittedName>
        <fullName evidence="1">Uncharacterized protein</fullName>
    </submittedName>
</protein>
<reference evidence="1" key="1">
    <citation type="submission" date="2020-09" db="EMBL/GenBank/DDBJ databases">
        <title>A novel bacterium of genus Bacillus, isolated from South China Sea.</title>
        <authorList>
            <person name="Huang H."/>
            <person name="Mo K."/>
            <person name="Hu Y."/>
        </authorList>
    </citation>
    <scope>NUCLEOTIDE SEQUENCE</scope>
    <source>
        <strain evidence="1">IB182487</strain>
    </source>
</reference>
<evidence type="ECO:0000313" key="1">
    <source>
        <dbReference type="EMBL" id="MBD1383031.1"/>
    </source>
</evidence>